<feature type="binding site" evidence="11">
    <location>
        <position position="13"/>
    </location>
    <ligand>
        <name>Mg(2+)</name>
        <dbReference type="ChEBI" id="CHEBI:18420"/>
        <label>1</label>
    </ligand>
</feature>
<organism evidence="13 14">
    <name type="scientific">Orientia chuto str. Dubai</name>
    <dbReference type="NCBI Taxonomy" id="1359168"/>
    <lineage>
        <taxon>Bacteria</taxon>
        <taxon>Pseudomonadati</taxon>
        <taxon>Pseudomonadota</taxon>
        <taxon>Alphaproteobacteria</taxon>
        <taxon>Rickettsiales</taxon>
        <taxon>Rickettsiaceae</taxon>
        <taxon>Rickettsieae</taxon>
        <taxon>Orientia</taxon>
    </lineage>
</organism>
<dbReference type="OrthoDB" id="7845843at2"/>
<gene>
    <name evidence="11" type="primary">rnhA</name>
    <name evidence="13" type="ORF">OCHUTO_0216</name>
</gene>
<comment type="subunit">
    <text evidence="4 11">Monomer.</text>
</comment>
<dbReference type="GO" id="GO:0004523">
    <property type="term" value="F:RNA-DNA hybrid ribonuclease activity"/>
    <property type="evidence" value="ECO:0007669"/>
    <property type="project" value="UniProtKB-UniRule"/>
</dbReference>
<evidence type="ECO:0000256" key="4">
    <source>
        <dbReference type="ARBA" id="ARBA00011245"/>
    </source>
</evidence>
<dbReference type="FunFam" id="3.30.420.10:FF:000089">
    <property type="entry name" value="Ribonuclease H"/>
    <property type="match status" value="1"/>
</dbReference>
<dbReference type="PANTHER" id="PTHR10642:SF26">
    <property type="entry name" value="RIBONUCLEASE H1"/>
    <property type="match status" value="1"/>
</dbReference>
<evidence type="ECO:0000256" key="11">
    <source>
        <dbReference type="HAMAP-Rule" id="MF_00042"/>
    </source>
</evidence>
<keyword evidence="10 11" id="KW-0460">Magnesium</keyword>
<evidence type="ECO:0000256" key="2">
    <source>
        <dbReference type="ARBA" id="ARBA00004065"/>
    </source>
</evidence>
<dbReference type="InterPro" id="IPR022892">
    <property type="entry name" value="RNaseHI"/>
</dbReference>
<evidence type="ECO:0000256" key="1">
    <source>
        <dbReference type="ARBA" id="ARBA00000077"/>
    </source>
</evidence>
<dbReference type="EC" id="3.1.26.4" evidence="5 11"/>
<evidence type="ECO:0000256" key="3">
    <source>
        <dbReference type="ARBA" id="ARBA00005300"/>
    </source>
</evidence>
<evidence type="ECO:0000256" key="8">
    <source>
        <dbReference type="ARBA" id="ARBA00022759"/>
    </source>
</evidence>
<dbReference type="GO" id="GO:0003676">
    <property type="term" value="F:nucleic acid binding"/>
    <property type="evidence" value="ECO:0007669"/>
    <property type="project" value="InterPro"/>
</dbReference>
<feature type="binding site" evidence="11">
    <location>
        <position position="13"/>
    </location>
    <ligand>
        <name>Mg(2+)</name>
        <dbReference type="ChEBI" id="CHEBI:18420"/>
        <label>2</label>
    </ligand>
</feature>
<dbReference type="PANTHER" id="PTHR10642">
    <property type="entry name" value="RIBONUCLEASE H1"/>
    <property type="match status" value="1"/>
</dbReference>
<evidence type="ECO:0000256" key="9">
    <source>
        <dbReference type="ARBA" id="ARBA00022801"/>
    </source>
</evidence>
<evidence type="ECO:0000256" key="7">
    <source>
        <dbReference type="ARBA" id="ARBA00022723"/>
    </source>
</evidence>
<comment type="similarity">
    <text evidence="3 11">Belongs to the RNase H family.</text>
</comment>
<dbReference type="RefSeq" id="WP_045797003.1">
    <property type="nucleotide sequence ID" value="NZ_LANP01000004.1"/>
</dbReference>
<comment type="caution">
    <text evidence="13">The sequence shown here is derived from an EMBL/GenBank/DDBJ whole genome shotgun (WGS) entry which is preliminary data.</text>
</comment>
<evidence type="ECO:0000313" key="14">
    <source>
        <dbReference type="Proteomes" id="UP000033616"/>
    </source>
</evidence>
<evidence type="ECO:0000256" key="10">
    <source>
        <dbReference type="ARBA" id="ARBA00022842"/>
    </source>
</evidence>
<feature type="binding site" evidence="11">
    <location>
        <position position="73"/>
    </location>
    <ligand>
        <name>Mg(2+)</name>
        <dbReference type="ChEBI" id="CHEBI:18420"/>
        <label>1</label>
    </ligand>
</feature>
<evidence type="ECO:0000259" key="12">
    <source>
        <dbReference type="PROSITE" id="PS50879"/>
    </source>
</evidence>
<dbReference type="InterPro" id="IPR002156">
    <property type="entry name" value="RNaseH_domain"/>
</dbReference>
<dbReference type="Proteomes" id="UP000033616">
    <property type="component" value="Unassembled WGS sequence"/>
</dbReference>
<dbReference type="InterPro" id="IPR012337">
    <property type="entry name" value="RNaseH-like_sf"/>
</dbReference>
<dbReference type="GO" id="GO:0043137">
    <property type="term" value="P:DNA replication, removal of RNA primer"/>
    <property type="evidence" value="ECO:0007669"/>
    <property type="project" value="TreeGrafter"/>
</dbReference>
<dbReference type="PROSITE" id="PS50879">
    <property type="entry name" value="RNASE_H_1"/>
    <property type="match status" value="1"/>
</dbReference>
<keyword evidence="9 11" id="KW-0378">Hydrolase</keyword>
<feature type="domain" description="RNase H type-1" evidence="12">
    <location>
        <begin position="4"/>
        <end position="140"/>
    </location>
</feature>
<dbReference type="STRING" id="1359168.OCHUTO_0216"/>
<evidence type="ECO:0000313" key="13">
    <source>
        <dbReference type="EMBL" id="KJV57065.1"/>
    </source>
</evidence>
<name>A0A0F3MMX2_9RICK</name>
<dbReference type="InterPro" id="IPR036397">
    <property type="entry name" value="RNaseH_sf"/>
</dbReference>
<protein>
    <recommendedName>
        <fullName evidence="5 11">Ribonuclease H</fullName>
        <shortName evidence="11">RNase H</shortName>
        <ecNumber evidence="5 11">3.1.26.4</ecNumber>
    </recommendedName>
</protein>
<keyword evidence="8 11" id="KW-0255">Endonuclease</keyword>
<feature type="binding site" evidence="11">
    <location>
        <position position="51"/>
    </location>
    <ligand>
        <name>Mg(2+)</name>
        <dbReference type="ChEBI" id="CHEBI:18420"/>
        <label>1</label>
    </ligand>
</feature>
<dbReference type="CDD" id="cd09278">
    <property type="entry name" value="RNase_HI_prokaryote_like"/>
    <property type="match status" value="1"/>
</dbReference>
<keyword evidence="11" id="KW-0963">Cytoplasm</keyword>
<keyword evidence="7 11" id="KW-0479">Metal-binding</keyword>
<comment type="subcellular location">
    <subcellularLocation>
        <location evidence="11">Cytoplasm</location>
    </subcellularLocation>
</comment>
<dbReference type="InterPro" id="IPR050092">
    <property type="entry name" value="RNase_H"/>
</dbReference>
<feature type="binding site" evidence="11">
    <location>
        <position position="132"/>
    </location>
    <ligand>
        <name>Mg(2+)</name>
        <dbReference type="ChEBI" id="CHEBI:18420"/>
        <label>2</label>
    </ligand>
</feature>
<dbReference type="AlphaFoldDB" id="A0A0F3MMX2"/>
<dbReference type="SUPFAM" id="SSF53098">
    <property type="entry name" value="Ribonuclease H-like"/>
    <property type="match status" value="1"/>
</dbReference>
<dbReference type="PATRIC" id="fig|1359168.3.peg.918"/>
<comment type="cofactor">
    <cofactor evidence="11">
        <name>Mg(2+)</name>
        <dbReference type="ChEBI" id="CHEBI:18420"/>
    </cofactor>
    <text evidence="11">Binds 1 Mg(2+) ion per subunit. May bind a second metal ion at a regulatory site, or after substrate binding.</text>
</comment>
<dbReference type="HAMAP" id="MF_00042">
    <property type="entry name" value="RNase_H"/>
    <property type="match status" value="1"/>
</dbReference>
<keyword evidence="14" id="KW-1185">Reference proteome</keyword>
<sequence length="155" mass="17633">MLYISNSVQIYTDGACSGNPGPGGWGAYLSYKNKEKRIHGFDINTTNNKMELTAAIEALKTLRYHCKVELYTDSQYVQVGITKWIEKWIKNNWKSVCNVNLWQSLYSLAQNHQINWHWVRGHSGNIGNEIADRLANNGKIKALTIANESIKKFIG</sequence>
<evidence type="ECO:0000256" key="5">
    <source>
        <dbReference type="ARBA" id="ARBA00012180"/>
    </source>
</evidence>
<dbReference type="GO" id="GO:0005737">
    <property type="term" value="C:cytoplasm"/>
    <property type="evidence" value="ECO:0007669"/>
    <property type="project" value="UniProtKB-SubCell"/>
</dbReference>
<evidence type="ECO:0000256" key="6">
    <source>
        <dbReference type="ARBA" id="ARBA00022722"/>
    </source>
</evidence>
<comment type="function">
    <text evidence="2 11">Endonuclease that specifically degrades the RNA of RNA-DNA hybrids.</text>
</comment>
<dbReference type="Pfam" id="PF00075">
    <property type="entry name" value="RNase_H"/>
    <property type="match status" value="1"/>
</dbReference>
<proteinExistence type="inferred from homology"/>
<dbReference type="NCBIfam" id="NF001236">
    <property type="entry name" value="PRK00203.1"/>
    <property type="match status" value="1"/>
</dbReference>
<comment type="catalytic activity">
    <reaction evidence="1 11">
        <text>Endonucleolytic cleavage to 5'-phosphomonoester.</text>
        <dbReference type="EC" id="3.1.26.4"/>
    </reaction>
</comment>
<keyword evidence="6 11" id="KW-0540">Nuclease</keyword>
<accession>A0A0F3MMX2</accession>
<dbReference type="EMBL" id="LANP01000004">
    <property type="protein sequence ID" value="KJV57065.1"/>
    <property type="molecule type" value="Genomic_DNA"/>
</dbReference>
<dbReference type="GO" id="GO:0000287">
    <property type="term" value="F:magnesium ion binding"/>
    <property type="evidence" value="ECO:0007669"/>
    <property type="project" value="UniProtKB-UniRule"/>
</dbReference>
<dbReference type="Gene3D" id="3.30.420.10">
    <property type="entry name" value="Ribonuclease H-like superfamily/Ribonuclease H"/>
    <property type="match status" value="1"/>
</dbReference>
<reference evidence="13 14" key="1">
    <citation type="submission" date="2015-02" db="EMBL/GenBank/DDBJ databases">
        <title>Genome Sequencing of Rickettsiales.</title>
        <authorList>
            <person name="Daugherty S.C."/>
            <person name="Su Q."/>
            <person name="Abolude K."/>
            <person name="Beier-Sexton M."/>
            <person name="Carlyon J.A."/>
            <person name="Carter R."/>
            <person name="Day N.P."/>
            <person name="Dumler S.J."/>
            <person name="Dyachenko V."/>
            <person name="Godinez A."/>
            <person name="Kurtti T.J."/>
            <person name="Lichay M."/>
            <person name="Mullins K.E."/>
            <person name="Ott S."/>
            <person name="Pappas-Brown V."/>
            <person name="Paris D.H."/>
            <person name="Patel P."/>
            <person name="Richards A.L."/>
            <person name="Sadzewicz L."/>
            <person name="Sears K."/>
            <person name="Seidman D."/>
            <person name="Sengamalay N."/>
            <person name="Stenos J."/>
            <person name="Tallon L.J."/>
            <person name="Vincent G."/>
            <person name="Fraser C.M."/>
            <person name="Munderloh U."/>
            <person name="Dunning-Hotopp J.C."/>
        </authorList>
    </citation>
    <scope>NUCLEOTIDE SEQUENCE [LARGE SCALE GENOMIC DNA]</scope>
    <source>
        <strain evidence="13 14">Fuller</strain>
    </source>
</reference>